<dbReference type="EMBL" id="SJTH01000011">
    <property type="protein sequence ID" value="TCJ04094.1"/>
    <property type="molecule type" value="Genomic_DNA"/>
</dbReference>
<accession>A0A4R1B1Y0</accession>
<keyword evidence="2" id="KW-1185">Reference proteome</keyword>
<dbReference type="Proteomes" id="UP000293846">
    <property type="component" value="Unassembled WGS sequence"/>
</dbReference>
<name>A0A4R1B1Y0_9BACI</name>
<evidence type="ECO:0000313" key="2">
    <source>
        <dbReference type="Proteomes" id="UP000293846"/>
    </source>
</evidence>
<evidence type="ECO:0000313" key="1">
    <source>
        <dbReference type="EMBL" id="TCJ04094.1"/>
    </source>
</evidence>
<protein>
    <submittedName>
        <fullName evidence="1">Uncharacterized protein</fullName>
    </submittedName>
</protein>
<gene>
    <name evidence="1" type="ORF">E0Y62_11665</name>
</gene>
<proteinExistence type="predicted"/>
<dbReference type="OrthoDB" id="2940820at2"/>
<organism evidence="1 2">
    <name type="scientific">Cytobacillus praedii</name>
    <dbReference type="NCBI Taxonomy" id="1742358"/>
    <lineage>
        <taxon>Bacteria</taxon>
        <taxon>Bacillati</taxon>
        <taxon>Bacillota</taxon>
        <taxon>Bacilli</taxon>
        <taxon>Bacillales</taxon>
        <taxon>Bacillaceae</taxon>
        <taxon>Cytobacillus</taxon>
    </lineage>
</organism>
<reference evidence="1 2" key="1">
    <citation type="submission" date="2019-03" db="EMBL/GenBank/DDBJ databases">
        <authorList>
            <person name="Jensen L."/>
            <person name="Storgaard J."/>
            <person name="Sulaj E."/>
            <person name="Schramm A."/>
            <person name="Marshall I.P.G."/>
        </authorList>
    </citation>
    <scope>NUCLEOTIDE SEQUENCE [LARGE SCALE GENOMIC DNA]</scope>
    <source>
        <strain evidence="1 2">2017H2G3</strain>
    </source>
</reference>
<comment type="caution">
    <text evidence="1">The sequence shown here is derived from an EMBL/GenBank/DDBJ whole genome shotgun (WGS) entry which is preliminary data.</text>
</comment>
<dbReference type="AlphaFoldDB" id="A0A4R1B1Y0"/>
<sequence length="62" mass="7478">MKEGDADANYAYYALHKLRILPHELMNMSLREKAVIYAMIDYRIEQDRKEEAKARMMSRNKR</sequence>